<dbReference type="OrthoDB" id="1739442at2"/>
<name>A0A0E4GDD7_9FIRM</name>
<evidence type="ECO:0000256" key="1">
    <source>
        <dbReference type="SAM" id="Phobius"/>
    </source>
</evidence>
<dbReference type="EMBL" id="CGIH01000049">
    <property type="protein sequence ID" value="CFY05834.1"/>
    <property type="molecule type" value="Genomic_DNA"/>
</dbReference>
<dbReference type="Proteomes" id="UP000045545">
    <property type="component" value="Unassembled WGS sequence"/>
</dbReference>
<evidence type="ECO:0000313" key="2">
    <source>
        <dbReference type="EMBL" id="CFY05834.1"/>
    </source>
</evidence>
<dbReference type="AlphaFoldDB" id="A0A0E4GDD7"/>
<dbReference type="InterPro" id="IPR025373">
    <property type="entry name" value="DUF4363"/>
</dbReference>
<organism evidence="2 3">
    <name type="scientific">Syntrophomonas zehnderi OL-4</name>
    <dbReference type="NCBI Taxonomy" id="690567"/>
    <lineage>
        <taxon>Bacteria</taxon>
        <taxon>Bacillati</taxon>
        <taxon>Bacillota</taxon>
        <taxon>Clostridia</taxon>
        <taxon>Eubacteriales</taxon>
        <taxon>Syntrophomonadaceae</taxon>
        <taxon>Syntrophomonas</taxon>
    </lineage>
</organism>
<proteinExistence type="predicted"/>
<evidence type="ECO:0000313" key="3">
    <source>
        <dbReference type="Proteomes" id="UP000045545"/>
    </source>
</evidence>
<dbReference type="STRING" id="690567.2517"/>
<reference evidence="2 3" key="1">
    <citation type="submission" date="2015-03" db="EMBL/GenBank/DDBJ databases">
        <authorList>
            <person name="Murphy D."/>
        </authorList>
    </citation>
    <scope>NUCLEOTIDE SEQUENCE [LARGE SCALE GENOMIC DNA]</scope>
    <source>
        <strain evidence="2 3">OL-4</strain>
    </source>
</reference>
<feature type="transmembrane region" description="Helical" evidence="1">
    <location>
        <begin position="13"/>
        <end position="32"/>
    </location>
</feature>
<keyword evidence="3" id="KW-1185">Reference proteome</keyword>
<sequence>MQANNIGNKIIRYMIPLLVLVVFVVIMQGGIYKLGSQDNKNKVYHYKSLLASNIEAEKWTNASADLDELEVRWNKLIPRLEYHAEMNAITGIDVSLGRLKGFIAAHDKGGALAELGEINKYLDNLTE</sequence>
<keyword evidence="1" id="KW-1133">Transmembrane helix</keyword>
<evidence type="ECO:0008006" key="4">
    <source>
        <dbReference type="Google" id="ProtNLM"/>
    </source>
</evidence>
<dbReference type="Pfam" id="PF14276">
    <property type="entry name" value="DUF4363"/>
    <property type="match status" value="1"/>
</dbReference>
<keyword evidence="1" id="KW-0812">Transmembrane</keyword>
<accession>A0A0E4GDD7</accession>
<keyword evidence="1" id="KW-0472">Membrane</keyword>
<protein>
    <recommendedName>
        <fullName evidence="4">DUF4363 family protein</fullName>
    </recommendedName>
</protein>
<gene>
    <name evidence="2" type="ORF">2517</name>
</gene>
<dbReference type="RefSeq" id="WP_046499822.1">
    <property type="nucleotide sequence ID" value="NZ_CGIH01000049.1"/>
</dbReference>